<dbReference type="EMBL" id="SMOL01000120">
    <property type="protein sequence ID" value="KAB2633519.1"/>
    <property type="molecule type" value="Genomic_DNA"/>
</dbReference>
<reference evidence="2" key="2">
    <citation type="submission" date="2019-10" db="EMBL/GenBank/DDBJ databases">
        <title>A de novo genome assembly of a pear dwarfing rootstock.</title>
        <authorList>
            <person name="Wang F."/>
            <person name="Wang J."/>
            <person name="Li S."/>
            <person name="Zhang Y."/>
            <person name="Fang M."/>
            <person name="Ma L."/>
            <person name="Zhao Y."/>
            <person name="Jiang S."/>
        </authorList>
    </citation>
    <scope>NUCLEOTIDE SEQUENCE [LARGE SCALE GENOMIC DNA]</scope>
</reference>
<name>A0A5N5I115_9ROSA</name>
<evidence type="ECO:0000313" key="2">
    <source>
        <dbReference type="Proteomes" id="UP000327157"/>
    </source>
</evidence>
<reference evidence="1 2" key="1">
    <citation type="submission" date="2019-09" db="EMBL/GenBank/DDBJ databases">
        <authorList>
            <person name="Ou C."/>
        </authorList>
    </citation>
    <scope>NUCLEOTIDE SEQUENCE [LARGE SCALE GENOMIC DNA]</scope>
    <source>
        <strain evidence="1">S2</strain>
        <tissue evidence="1">Leaf</tissue>
    </source>
</reference>
<sequence>MTRKSYAKRRNCIWRATQNPFSITVVGKFVNGGCPTSVFGTASPAVDGDEDGSPTIHETRVENPSLGEGFIPRAMGRNKARKLKEKGKTKDDIAFQQEMTTSLRLMTEQNAIDAEEMNHRHEQRAKQIQEEMDDKNMPILIGKRGKLWPDDSCLPPTILLQWQMMMIIDFKFKL</sequence>
<accession>A0A5N5I115</accession>
<evidence type="ECO:0008006" key="3">
    <source>
        <dbReference type="Google" id="ProtNLM"/>
    </source>
</evidence>
<organism evidence="1 2">
    <name type="scientific">Pyrus ussuriensis x Pyrus communis</name>
    <dbReference type="NCBI Taxonomy" id="2448454"/>
    <lineage>
        <taxon>Eukaryota</taxon>
        <taxon>Viridiplantae</taxon>
        <taxon>Streptophyta</taxon>
        <taxon>Embryophyta</taxon>
        <taxon>Tracheophyta</taxon>
        <taxon>Spermatophyta</taxon>
        <taxon>Magnoliopsida</taxon>
        <taxon>eudicotyledons</taxon>
        <taxon>Gunneridae</taxon>
        <taxon>Pentapetalae</taxon>
        <taxon>rosids</taxon>
        <taxon>fabids</taxon>
        <taxon>Rosales</taxon>
        <taxon>Rosaceae</taxon>
        <taxon>Amygdaloideae</taxon>
        <taxon>Maleae</taxon>
        <taxon>Pyrus</taxon>
    </lineage>
</organism>
<proteinExistence type="predicted"/>
<evidence type="ECO:0000313" key="1">
    <source>
        <dbReference type="EMBL" id="KAB2633519.1"/>
    </source>
</evidence>
<keyword evidence="2" id="KW-1185">Reference proteome</keyword>
<dbReference type="Proteomes" id="UP000327157">
    <property type="component" value="Chromosome 6"/>
</dbReference>
<dbReference type="AlphaFoldDB" id="A0A5N5I115"/>
<gene>
    <name evidence="1" type="ORF">D8674_029766</name>
</gene>
<protein>
    <recommendedName>
        <fullName evidence="3">No apical meristem-associated C-terminal domain-containing protein</fullName>
    </recommendedName>
</protein>
<reference evidence="1 2" key="3">
    <citation type="submission" date="2019-11" db="EMBL/GenBank/DDBJ databases">
        <title>A de novo genome assembly of a pear dwarfing rootstock.</title>
        <authorList>
            <person name="Wang F."/>
            <person name="Wang J."/>
            <person name="Li S."/>
            <person name="Zhang Y."/>
            <person name="Fang M."/>
            <person name="Ma L."/>
            <person name="Zhao Y."/>
            <person name="Jiang S."/>
        </authorList>
    </citation>
    <scope>NUCLEOTIDE SEQUENCE [LARGE SCALE GENOMIC DNA]</scope>
    <source>
        <strain evidence="1">S2</strain>
        <tissue evidence="1">Leaf</tissue>
    </source>
</reference>
<comment type="caution">
    <text evidence="1">The sequence shown here is derived from an EMBL/GenBank/DDBJ whole genome shotgun (WGS) entry which is preliminary data.</text>
</comment>